<dbReference type="PANTHER" id="PTHR30572:SF4">
    <property type="entry name" value="ABC TRANSPORTER PERMEASE YTRF"/>
    <property type="match status" value="1"/>
</dbReference>
<evidence type="ECO:0000256" key="2">
    <source>
        <dbReference type="ARBA" id="ARBA00022475"/>
    </source>
</evidence>
<dbReference type="GO" id="GO:0022857">
    <property type="term" value="F:transmembrane transporter activity"/>
    <property type="evidence" value="ECO:0007669"/>
    <property type="project" value="TreeGrafter"/>
</dbReference>
<accession>W6N8G5</accession>
<dbReference type="Pfam" id="PF12704">
    <property type="entry name" value="MacB_PCD"/>
    <property type="match status" value="1"/>
</dbReference>
<dbReference type="InterPro" id="IPR003838">
    <property type="entry name" value="ABC3_permease_C"/>
</dbReference>
<evidence type="ECO:0000256" key="6">
    <source>
        <dbReference type="ARBA" id="ARBA00038076"/>
    </source>
</evidence>
<evidence type="ECO:0000256" key="5">
    <source>
        <dbReference type="ARBA" id="ARBA00023136"/>
    </source>
</evidence>
<feature type="transmembrane region" description="Helical" evidence="7">
    <location>
        <begin position="21"/>
        <end position="41"/>
    </location>
</feature>
<gene>
    <name evidence="10" type="ORF">CTDIVETGP_1789</name>
</gene>
<keyword evidence="11" id="KW-1185">Reference proteome</keyword>
<feature type="transmembrane region" description="Helical" evidence="7">
    <location>
        <begin position="402"/>
        <end position="424"/>
    </location>
</feature>
<evidence type="ECO:0000313" key="11">
    <source>
        <dbReference type="Proteomes" id="UP000019482"/>
    </source>
</evidence>
<feature type="domain" description="ABC3 transporter permease C-terminal" evidence="8">
    <location>
        <begin position="310"/>
        <end position="434"/>
    </location>
</feature>
<proteinExistence type="inferred from homology"/>
<evidence type="ECO:0000259" key="8">
    <source>
        <dbReference type="Pfam" id="PF02687"/>
    </source>
</evidence>
<feature type="domain" description="MacB-like periplasmic core" evidence="9">
    <location>
        <begin position="21"/>
        <end position="280"/>
    </location>
</feature>
<dbReference type="GO" id="GO:0005886">
    <property type="term" value="C:plasma membrane"/>
    <property type="evidence" value="ECO:0007669"/>
    <property type="project" value="UniProtKB-SubCell"/>
</dbReference>
<keyword evidence="2" id="KW-1003">Cell membrane</keyword>
<dbReference type="OrthoDB" id="9770099at2"/>
<comment type="caution">
    <text evidence="10">The sequence shown here is derived from an EMBL/GenBank/DDBJ whole genome shotgun (WGS) entry which is preliminary data.</text>
</comment>
<feature type="transmembrane region" description="Helical" evidence="7">
    <location>
        <begin position="353"/>
        <end position="382"/>
    </location>
</feature>
<evidence type="ECO:0000256" key="1">
    <source>
        <dbReference type="ARBA" id="ARBA00004651"/>
    </source>
</evidence>
<dbReference type="Pfam" id="PF02687">
    <property type="entry name" value="FtsX"/>
    <property type="match status" value="1"/>
</dbReference>
<dbReference type="InterPro" id="IPR050250">
    <property type="entry name" value="Macrolide_Exporter_MacB"/>
</dbReference>
<evidence type="ECO:0008006" key="12">
    <source>
        <dbReference type="Google" id="ProtNLM"/>
    </source>
</evidence>
<reference evidence="10 11" key="1">
    <citation type="journal article" date="2015" name="Genome Announc.">
        <title>Draft Genome Sequence of Clostridium tyrobutyricum Strain DIVETGP, Isolated from Cow's Milk for Grana Padano Production.</title>
        <authorList>
            <person name="Soggiu A."/>
            <person name="Piras C."/>
            <person name="Gaiarsa S."/>
            <person name="Sassera D."/>
            <person name="Roncada P."/>
            <person name="Bendixen E."/>
            <person name="Brasca M."/>
            <person name="Bonizzi L."/>
        </authorList>
    </citation>
    <scope>NUCLEOTIDE SEQUENCE [LARGE SCALE GENOMIC DNA]</scope>
    <source>
        <strain evidence="10 11">DIVETGP</strain>
    </source>
</reference>
<evidence type="ECO:0000313" key="10">
    <source>
        <dbReference type="EMBL" id="CDL91719.1"/>
    </source>
</evidence>
<name>W6N8G5_CLOTY</name>
<protein>
    <recommendedName>
        <fullName evidence="12">ABC transporter, permease protein</fullName>
    </recommendedName>
</protein>
<dbReference type="InterPro" id="IPR025857">
    <property type="entry name" value="MacB_PCD"/>
</dbReference>
<evidence type="ECO:0000259" key="9">
    <source>
        <dbReference type="Pfam" id="PF12704"/>
    </source>
</evidence>
<dbReference type="Proteomes" id="UP000019482">
    <property type="component" value="Unassembled WGS sequence"/>
</dbReference>
<dbReference type="EMBL" id="CBXI010000031">
    <property type="protein sequence ID" value="CDL91719.1"/>
    <property type="molecule type" value="Genomic_DNA"/>
</dbReference>
<evidence type="ECO:0000256" key="7">
    <source>
        <dbReference type="SAM" id="Phobius"/>
    </source>
</evidence>
<sequence>MKFKDGLKIASRDLGKRKGRTFLTALAVAVGTMLIVTLVSLGTSGEKLILGEVEKSSSLKQVQVANMKYFDIYSDTGGDTDESEMFKKIDDRAIDKFGSISGAEIVQGFVGVNVDNVEIENKHNKGETYITALNNNTSYFSNVDIESVRKNNNNENLVPIIAGRNLKSSDKNAVLVGKKYLVNMGIKDYKSALGKDINITESKTENQNIVLKPLRVKGKIVGIIGDKFEKENKIVASLDMTSQILSYYSMQKDYLKNEGYDFVVINSSNTDNISHIGNEVRKTGYLYVSYQDIIQKIESSFRIIKIILAVLGLIVLFVAAVGIVNTMIMVIYERTRSIGIMKSIGATRKDIHSIYIIQSSIIGFFGGILGLVFSIVNLNIIQFGLKIFLESKKITETINFTMPLWLAFGTLVFSIVISIIAGIYPSRKASKMDPIQALNS</sequence>
<evidence type="ECO:0000256" key="4">
    <source>
        <dbReference type="ARBA" id="ARBA00022989"/>
    </source>
</evidence>
<comment type="subcellular location">
    <subcellularLocation>
        <location evidence="1">Cell membrane</location>
        <topology evidence="1">Multi-pass membrane protein</topology>
    </subcellularLocation>
</comment>
<keyword evidence="5 7" id="KW-0472">Membrane</keyword>
<feature type="transmembrane region" description="Helical" evidence="7">
    <location>
        <begin position="306"/>
        <end position="332"/>
    </location>
</feature>
<dbReference type="RefSeq" id="WP_017895241.1">
    <property type="nucleotide sequence ID" value="NZ_CBXI010000031.1"/>
</dbReference>
<keyword evidence="3 7" id="KW-0812">Transmembrane</keyword>
<dbReference type="PANTHER" id="PTHR30572">
    <property type="entry name" value="MEMBRANE COMPONENT OF TRANSPORTER-RELATED"/>
    <property type="match status" value="1"/>
</dbReference>
<comment type="similarity">
    <text evidence="6">Belongs to the ABC-4 integral membrane protein family.</text>
</comment>
<dbReference type="GeneID" id="29418383"/>
<keyword evidence="4 7" id="KW-1133">Transmembrane helix</keyword>
<organism evidence="10 11">
    <name type="scientific">Clostridium tyrobutyricum DIVETGP</name>
    <dbReference type="NCBI Taxonomy" id="1408889"/>
    <lineage>
        <taxon>Bacteria</taxon>
        <taxon>Bacillati</taxon>
        <taxon>Bacillota</taxon>
        <taxon>Clostridia</taxon>
        <taxon>Eubacteriales</taxon>
        <taxon>Clostridiaceae</taxon>
        <taxon>Clostridium</taxon>
    </lineage>
</organism>
<dbReference type="AlphaFoldDB" id="W6N8G5"/>
<evidence type="ECO:0000256" key="3">
    <source>
        <dbReference type="ARBA" id="ARBA00022692"/>
    </source>
</evidence>